<organism evidence="10 11">
    <name type="scientific">Enterovirga aerilata</name>
    <dbReference type="NCBI Taxonomy" id="2730920"/>
    <lineage>
        <taxon>Bacteria</taxon>
        <taxon>Pseudomonadati</taxon>
        <taxon>Pseudomonadota</taxon>
        <taxon>Alphaproteobacteria</taxon>
        <taxon>Hyphomicrobiales</taxon>
        <taxon>Methylobacteriaceae</taxon>
        <taxon>Enterovirga</taxon>
    </lineage>
</organism>
<keyword evidence="8" id="KW-1133">Transmembrane helix</keyword>
<evidence type="ECO:0000313" key="10">
    <source>
        <dbReference type="EMBL" id="NNM71630.1"/>
    </source>
</evidence>
<dbReference type="PROSITE" id="PS50109">
    <property type="entry name" value="HIS_KIN"/>
    <property type="match status" value="1"/>
</dbReference>
<feature type="transmembrane region" description="Helical" evidence="8">
    <location>
        <begin position="175"/>
        <end position="198"/>
    </location>
</feature>
<dbReference type="InterPro" id="IPR003594">
    <property type="entry name" value="HATPase_dom"/>
</dbReference>
<evidence type="ECO:0000256" key="3">
    <source>
        <dbReference type="ARBA" id="ARBA00022679"/>
    </source>
</evidence>
<evidence type="ECO:0000256" key="5">
    <source>
        <dbReference type="ARBA" id="ARBA00022777"/>
    </source>
</evidence>
<dbReference type="AlphaFoldDB" id="A0A849I6B0"/>
<comment type="catalytic activity">
    <reaction evidence="1">
        <text>ATP + protein L-histidine = ADP + protein N-phospho-L-histidine.</text>
        <dbReference type="EC" id="2.7.13.3"/>
    </reaction>
</comment>
<keyword evidence="6" id="KW-0067">ATP-binding</keyword>
<evidence type="ECO:0000256" key="2">
    <source>
        <dbReference type="ARBA" id="ARBA00012438"/>
    </source>
</evidence>
<evidence type="ECO:0000259" key="9">
    <source>
        <dbReference type="PROSITE" id="PS50109"/>
    </source>
</evidence>
<name>A0A849I6B0_9HYPH</name>
<dbReference type="PANTHER" id="PTHR44936:SF10">
    <property type="entry name" value="SENSOR PROTEIN RSTB"/>
    <property type="match status" value="1"/>
</dbReference>
<accession>A0A849I6B0</accession>
<dbReference type="EC" id="2.7.13.3" evidence="2"/>
<dbReference type="SMART" id="SM00387">
    <property type="entry name" value="HATPase_c"/>
    <property type="match status" value="1"/>
</dbReference>
<sequence length="476" mass="51397">MTPHAEAPPVARRLGLSARLILLTTLFMMIAEVLIYVPSLANFRAAWIRNRVMGAQMIALALSAAPPGERPEELEEKLLAAVKGAQAIGVRGQGTQWLLATGAEVPPVPERHIDLRQPPWYGRIRGALRTLLMPLPRTTRIVAPGPPGAPGMDWVEILLDERPLREAMLAFTRQFLAVSLAVSGITSALLYLALHLLVVRPVRRLAANVTDFARNPEDASRIIRTSGRTDEIGAAEEALARMETALANELRQKRRLADLGLAVSKINHELRNMLTTAQLLSDRLGDVDDPAVQKVAPRLVGTLARAVDYCGATLAYGRASERPPQRRMVPVKSVLADQLDLTRLGGGHPIAVLDETPGDLMVDADPDQLGRVLLNLIRNAVEALARAKTPEARIAVRGVRSGGVVRLWVADNGPGVPDRVKDRLFSAFQASERSGGTGLGLPIAEELVRLHGGSIVLEDAPAGACFCITIPDRPAR</sequence>
<dbReference type="InterPro" id="IPR036890">
    <property type="entry name" value="HATPase_C_sf"/>
</dbReference>
<feature type="domain" description="Histidine kinase" evidence="9">
    <location>
        <begin position="265"/>
        <end position="474"/>
    </location>
</feature>
<keyword evidence="8" id="KW-0812">Transmembrane</keyword>
<dbReference type="Gene3D" id="3.30.565.10">
    <property type="entry name" value="Histidine kinase-like ATPase, C-terminal domain"/>
    <property type="match status" value="1"/>
</dbReference>
<feature type="transmembrane region" description="Helical" evidence="8">
    <location>
        <begin position="20"/>
        <end position="43"/>
    </location>
</feature>
<dbReference type="InterPro" id="IPR005467">
    <property type="entry name" value="His_kinase_dom"/>
</dbReference>
<keyword evidence="11" id="KW-1185">Reference proteome</keyword>
<reference evidence="10 11" key="1">
    <citation type="submission" date="2020-04" db="EMBL/GenBank/DDBJ databases">
        <title>Enterovirga sp. isolate from soil.</title>
        <authorList>
            <person name="Chea S."/>
            <person name="Kim D.-U."/>
        </authorList>
    </citation>
    <scope>NUCLEOTIDE SEQUENCE [LARGE SCALE GENOMIC DNA]</scope>
    <source>
        <strain evidence="10 11">DB1703</strain>
    </source>
</reference>
<evidence type="ECO:0000256" key="1">
    <source>
        <dbReference type="ARBA" id="ARBA00000085"/>
    </source>
</evidence>
<dbReference type="Gene3D" id="1.10.287.130">
    <property type="match status" value="1"/>
</dbReference>
<dbReference type="PRINTS" id="PR00344">
    <property type="entry name" value="BCTRLSENSOR"/>
</dbReference>
<dbReference type="PANTHER" id="PTHR44936">
    <property type="entry name" value="SENSOR PROTEIN CREC"/>
    <property type="match status" value="1"/>
</dbReference>
<dbReference type="GO" id="GO:0005524">
    <property type="term" value="F:ATP binding"/>
    <property type="evidence" value="ECO:0007669"/>
    <property type="project" value="UniProtKB-KW"/>
</dbReference>
<keyword evidence="7" id="KW-0175">Coiled coil</keyword>
<keyword evidence="8" id="KW-0472">Membrane</keyword>
<dbReference type="CDD" id="cd00075">
    <property type="entry name" value="HATPase"/>
    <property type="match status" value="1"/>
</dbReference>
<dbReference type="InterPro" id="IPR050980">
    <property type="entry name" value="2C_sensor_his_kinase"/>
</dbReference>
<evidence type="ECO:0000256" key="8">
    <source>
        <dbReference type="SAM" id="Phobius"/>
    </source>
</evidence>
<dbReference type="EMBL" id="JABEPP010000001">
    <property type="protein sequence ID" value="NNM71630.1"/>
    <property type="molecule type" value="Genomic_DNA"/>
</dbReference>
<comment type="caution">
    <text evidence="10">The sequence shown here is derived from an EMBL/GenBank/DDBJ whole genome shotgun (WGS) entry which is preliminary data.</text>
</comment>
<evidence type="ECO:0000256" key="4">
    <source>
        <dbReference type="ARBA" id="ARBA00022741"/>
    </source>
</evidence>
<dbReference type="InterPro" id="IPR004358">
    <property type="entry name" value="Sig_transdc_His_kin-like_C"/>
</dbReference>
<feature type="coiled-coil region" evidence="7">
    <location>
        <begin position="232"/>
        <end position="259"/>
    </location>
</feature>
<keyword evidence="4" id="KW-0547">Nucleotide-binding</keyword>
<keyword evidence="5 10" id="KW-0418">Kinase</keyword>
<dbReference type="GO" id="GO:0004673">
    <property type="term" value="F:protein histidine kinase activity"/>
    <property type="evidence" value="ECO:0007669"/>
    <property type="project" value="UniProtKB-EC"/>
</dbReference>
<keyword evidence="3" id="KW-0808">Transferase</keyword>
<evidence type="ECO:0000313" key="11">
    <source>
        <dbReference type="Proteomes" id="UP000564885"/>
    </source>
</evidence>
<dbReference type="SUPFAM" id="SSF55874">
    <property type="entry name" value="ATPase domain of HSP90 chaperone/DNA topoisomerase II/histidine kinase"/>
    <property type="match status" value="1"/>
</dbReference>
<dbReference type="Proteomes" id="UP000564885">
    <property type="component" value="Unassembled WGS sequence"/>
</dbReference>
<dbReference type="Pfam" id="PF02518">
    <property type="entry name" value="HATPase_c"/>
    <property type="match status" value="1"/>
</dbReference>
<protein>
    <recommendedName>
        <fullName evidence="2">histidine kinase</fullName>
        <ecNumber evidence="2">2.7.13.3</ecNumber>
    </recommendedName>
</protein>
<evidence type="ECO:0000256" key="6">
    <source>
        <dbReference type="ARBA" id="ARBA00022840"/>
    </source>
</evidence>
<proteinExistence type="predicted"/>
<evidence type="ECO:0000256" key="7">
    <source>
        <dbReference type="SAM" id="Coils"/>
    </source>
</evidence>
<gene>
    <name evidence="10" type="ORF">HJG44_04360</name>
</gene>